<keyword evidence="14" id="KW-1185">Reference proteome</keyword>
<keyword evidence="5 11" id="KW-0732">Signal</keyword>
<dbReference type="InterPro" id="IPR045272">
    <property type="entry name" value="ANXUR1/2-like"/>
</dbReference>
<evidence type="ECO:0000256" key="3">
    <source>
        <dbReference type="ARBA" id="ARBA00022679"/>
    </source>
</evidence>
<comment type="subcellular location">
    <subcellularLocation>
        <location evidence="1">Membrane</location>
        <topology evidence="1">Single-pass type I membrane protein</topology>
    </subcellularLocation>
</comment>
<keyword evidence="9" id="KW-0472">Membrane</keyword>
<keyword evidence="6" id="KW-0547">Nucleotide-binding</keyword>
<evidence type="ECO:0000313" key="13">
    <source>
        <dbReference type="EMBL" id="KAE8679927.1"/>
    </source>
</evidence>
<protein>
    <recommendedName>
        <fullName evidence="12">Malectin-like domain-containing protein</fullName>
    </recommendedName>
</protein>
<dbReference type="GO" id="GO:0016020">
    <property type="term" value="C:membrane"/>
    <property type="evidence" value="ECO:0007669"/>
    <property type="project" value="UniProtKB-SubCell"/>
</dbReference>
<evidence type="ECO:0000256" key="6">
    <source>
        <dbReference type="ARBA" id="ARBA00022741"/>
    </source>
</evidence>
<sequence length="237" mass="26114">MKSTYQILPLLLYFSLANNSIIVLTAPSESKPISYALSCGTSDQDAIDSEGRKWSSDVNFLSSSDNSTTSEAQSHDPSFPSSVPYLNARIFTSNSSYNFIVPPWSRLWLRLHFYPSNYDNLDPLEAYFSVIADGFTLLKNFSASITAKALTQAYIAREFGLPPVGTGNLEVTIVLFEGSHAFINGIEVIPMPNDVFQRPAPLVGYSDQHIDLHSSSLQIMFRINVGGQFIAPSDNVV</sequence>
<gene>
    <name evidence="13" type="ORF">F3Y22_tig00111392pilonHSYRG00002</name>
</gene>
<keyword evidence="2" id="KW-0723">Serine/threonine-protein kinase</keyword>
<feature type="chain" id="PRO_5025664731" description="Malectin-like domain-containing protein" evidence="11">
    <location>
        <begin position="18"/>
        <end position="237"/>
    </location>
</feature>
<keyword evidence="7" id="KW-0067">ATP-binding</keyword>
<organism evidence="13 14">
    <name type="scientific">Hibiscus syriacus</name>
    <name type="common">Rose of Sharon</name>
    <dbReference type="NCBI Taxonomy" id="106335"/>
    <lineage>
        <taxon>Eukaryota</taxon>
        <taxon>Viridiplantae</taxon>
        <taxon>Streptophyta</taxon>
        <taxon>Embryophyta</taxon>
        <taxon>Tracheophyta</taxon>
        <taxon>Spermatophyta</taxon>
        <taxon>Magnoliopsida</taxon>
        <taxon>eudicotyledons</taxon>
        <taxon>Gunneridae</taxon>
        <taxon>Pentapetalae</taxon>
        <taxon>rosids</taxon>
        <taxon>malvids</taxon>
        <taxon>Malvales</taxon>
        <taxon>Malvaceae</taxon>
        <taxon>Malvoideae</taxon>
        <taxon>Hibiscus</taxon>
    </lineage>
</organism>
<evidence type="ECO:0000256" key="10">
    <source>
        <dbReference type="ARBA" id="ARBA00023180"/>
    </source>
</evidence>
<dbReference type="GO" id="GO:0004674">
    <property type="term" value="F:protein serine/threonine kinase activity"/>
    <property type="evidence" value="ECO:0007669"/>
    <property type="project" value="UniProtKB-KW"/>
</dbReference>
<evidence type="ECO:0000256" key="5">
    <source>
        <dbReference type="ARBA" id="ARBA00022729"/>
    </source>
</evidence>
<comment type="caution">
    <text evidence="13">The sequence shown here is derived from an EMBL/GenBank/DDBJ whole genome shotgun (WGS) entry which is preliminary data.</text>
</comment>
<evidence type="ECO:0000256" key="8">
    <source>
        <dbReference type="ARBA" id="ARBA00022989"/>
    </source>
</evidence>
<evidence type="ECO:0000256" key="11">
    <source>
        <dbReference type="SAM" id="SignalP"/>
    </source>
</evidence>
<name>A0A6A2YL47_HIBSY</name>
<keyword evidence="3" id="KW-0808">Transferase</keyword>
<dbReference type="EMBL" id="VEPZ02001327">
    <property type="protein sequence ID" value="KAE8679927.1"/>
    <property type="molecule type" value="Genomic_DNA"/>
</dbReference>
<feature type="signal peptide" evidence="11">
    <location>
        <begin position="1"/>
        <end position="17"/>
    </location>
</feature>
<dbReference type="Gene3D" id="2.60.120.430">
    <property type="entry name" value="Galactose-binding lectin"/>
    <property type="match status" value="1"/>
</dbReference>
<evidence type="ECO:0000256" key="7">
    <source>
        <dbReference type="ARBA" id="ARBA00022840"/>
    </source>
</evidence>
<proteinExistence type="predicted"/>
<keyword evidence="4" id="KW-0812">Transmembrane</keyword>
<reference evidence="13" key="1">
    <citation type="submission" date="2019-09" db="EMBL/GenBank/DDBJ databases">
        <title>Draft genome information of white flower Hibiscus syriacus.</title>
        <authorList>
            <person name="Kim Y.-M."/>
        </authorList>
    </citation>
    <scope>NUCLEOTIDE SEQUENCE [LARGE SCALE GENOMIC DNA]</scope>
    <source>
        <strain evidence="13">YM2019G1</strain>
    </source>
</reference>
<dbReference type="PANTHER" id="PTHR34590">
    <property type="entry name" value="OS03G0124300 PROTEIN-RELATED"/>
    <property type="match status" value="1"/>
</dbReference>
<feature type="domain" description="Malectin-like" evidence="12">
    <location>
        <begin position="37"/>
        <end position="228"/>
    </location>
</feature>
<evidence type="ECO:0000256" key="1">
    <source>
        <dbReference type="ARBA" id="ARBA00004479"/>
    </source>
</evidence>
<keyword evidence="2" id="KW-0418">Kinase</keyword>
<evidence type="ECO:0000259" key="12">
    <source>
        <dbReference type="Pfam" id="PF12819"/>
    </source>
</evidence>
<keyword evidence="10" id="KW-0325">Glycoprotein</keyword>
<dbReference type="AlphaFoldDB" id="A0A6A2YL47"/>
<dbReference type="FunFam" id="2.60.120.430:FF:000003">
    <property type="entry name" value="FERONIA receptor-like kinase"/>
    <property type="match status" value="1"/>
</dbReference>
<dbReference type="GO" id="GO:0005524">
    <property type="term" value="F:ATP binding"/>
    <property type="evidence" value="ECO:0007669"/>
    <property type="project" value="UniProtKB-KW"/>
</dbReference>
<keyword evidence="8" id="KW-1133">Transmembrane helix</keyword>
<evidence type="ECO:0000256" key="2">
    <source>
        <dbReference type="ARBA" id="ARBA00022527"/>
    </source>
</evidence>
<dbReference type="GO" id="GO:0004714">
    <property type="term" value="F:transmembrane receptor protein tyrosine kinase activity"/>
    <property type="evidence" value="ECO:0007669"/>
    <property type="project" value="InterPro"/>
</dbReference>
<dbReference type="Pfam" id="PF12819">
    <property type="entry name" value="Malectin_like"/>
    <property type="match status" value="1"/>
</dbReference>
<evidence type="ECO:0000256" key="9">
    <source>
        <dbReference type="ARBA" id="ARBA00023136"/>
    </source>
</evidence>
<evidence type="ECO:0000256" key="4">
    <source>
        <dbReference type="ARBA" id="ARBA00022692"/>
    </source>
</evidence>
<accession>A0A6A2YL47</accession>
<dbReference type="PANTHER" id="PTHR34590:SF5">
    <property type="entry name" value="OS04G0586500 PROTEIN"/>
    <property type="match status" value="1"/>
</dbReference>
<evidence type="ECO:0000313" key="14">
    <source>
        <dbReference type="Proteomes" id="UP000436088"/>
    </source>
</evidence>
<dbReference type="Proteomes" id="UP000436088">
    <property type="component" value="Unassembled WGS sequence"/>
</dbReference>
<dbReference type="InterPro" id="IPR024788">
    <property type="entry name" value="Malectin-like_Carb-bd_dom"/>
</dbReference>